<dbReference type="AlphaFoldDB" id="A0A5A7SGH2"/>
<dbReference type="EMBL" id="VLNY01000003">
    <property type="protein sequence ID" value="KAA0023565.1"/>
    <property type="molecule type" value="Genomic_DNA"/>
</dbReference>
<gene>
    <name evidence="1" type="ORF">FOY51_09225</name>
</gene>
<accession>A0A5A7SGH2</accession>
<name>A0A5A7SGH2_9NOCA</name>
<evidence type="ECO:0000313" key="2">
    <source>
        <dbReference type="Proteomes" id="UP000322244"/>
    </source>
</evidence>
<comment type="caution">
    <text evidence="1">The sequence shown here is derived from an EMBL/GenBank/DDBJ whole genome shotgun (WGS) entry which is preliminary data.</text>
</comment>
<protein>
    <submittedName>
        <fullName evidence="1">Uncharacterized protein</fullName>
    </submittedName>
</protein>
<sequence>MTTDAQSTDDVKAPAVKLPSGVVKSLTKFLSDHGESASAVLQPVGRMGVRITLVGADGVLGDEMVKDLDTARAVVDHFSAITVSEWTRELTSVVTPRAGHVKKMAGWVAQQTRGFPKPRNQS</sequence>
<proteinExistence type="predicted"/>
<dbReference type="Proteomes" id="UP000322244">
    <property type="component" value="Unassembled WGS sequence"/>
</dbReference>
<evidence type="ECO:0000313" key="1">
    <source>
        <dbReference type="EMBL" id="KAA0023565.1"/>
    </source>
</evidence>
<dbReference type="RefSeq" id="WP_149429911.1">
    <property type="nucleotide sequence ID" value="NZ_VLNY01000003.1"/>
</dbReference>
<reference evidence="1 2" key="1">
    <citation type="submission" date="2019-07" db="EMBL/GenBank/DDBJ databases">
        <title>Rhodococcus cavernicolus sp. nov., isolated from a cave.</title>
        <authorList>
            <person name="Lee S.D."/>
        </authorList>
    </citation>
    <scope>NUCLEOTIDE SEQUENCE [LARGE SCALE GENOMIC DNA]</scope>
    <source>
        <strain evidence="1 2">C1-24</strain>
    </source>
</reference>
<keyword evidence="2" id="KW-1185">Reference proteome</keyword>
<dbReference type="OrthoDB" id="4774153at2"/>
<organism evidence="1 2">
    <name type="scientific">Antrihabitans cavernicola</name>
    <dbReference type="NCBI Taxonomy" id="2495913"/>
    <lineage>
        <taxon>Bacteria</taxon>
        <taxon>Bacillati</taxon>
        <taxon>Actinomycetota</taxon>
        <taxon>Actinomycetes</taxon>
        <taxon>Mycobacteriales</taxon>
        <taxon>Nocardiaceae</taxon>
        <taxon>Antrihabitans</taxon>
    </lineage>
</organism>